<gene>
    <name evidence="3" type="ORF">H4W26_001248</name>
</gene>
<name>A0ABR9J674_9MICC</name>
<evidence type="ECO:0000313" key="4">
    <source>
        <dbReference type="Proteomes" id="UP000636579"/>
    </source>
</evidence>
<feature type="domain" description="XdhC Rossmann" evidence="2">
    <location>
        <begin position="152"/>
        <end position="308"/>
    </location>
</feature>
<sequence>MLDRITSYSSCLEDPEHWAIATIVSVHGSSPSPVGTSMAVSTDLEIIGSLSGGCVESSVAASAQDAIAAGTISRESFGPDGTPFGQAGLGIALTCGGEIEVLIQPLVTAELKTLRELASRDPHLPAELTRTVTDHAGARLHVHEQRAGAPRLILSGVHDFSVQLAQLALQIGWNVHLVEIRPAFGTAARVPAGAQLHVGHPGTVIAELLEDQSAAWTGVVVMTHHPDLDVPVLHAALSRTIRTERADDDAARCFIGAMGSRSSAARRDAALLAMGHGEAARKRVISPLGLDLGAETPAEAAVSMLAELLAAKNAQTSAQPLHLRDGPINASRPRSISIFREMAV</sequence>
<evidence type="ECO:0000259" key="1">
    <source>
        <dbReference type="Pfam" id="PF02625"/>
    </source>
</evidence>
<dbReference type="EMBL" id="JADBEE010000001">
    <property type="protein sequence ID" value="MBE1514493.1"/>
    <property type="molecule type" value="Genomic_DNA"/>
</dbReference>
<reference evidence="3 4" key="1">
    <citation type="submission" date="2020-10" db="EMBL/GenBank/DDBJ databases">
        <title>Sequencing the genomes of 1000 actinobacteria strains.</title>
        <authorList>
            <person name="Klenk H.-P."/>
        </authorList>
    </citation>
    <scope>NUCLEOTIDE SEQUENCE [LARGE SCALE GENOMIC DNA]</scope>
    <source>
        <strain evidence="3 4">DSM 15474</strain>
    </source>
</reference>
<dbReference type="Pfam" id="PF02625">
    <property type="entry name" value="XdhC_CoxI"/>
    <property type="match status" value="1"/>
</dbReference>
<comment type="caution">
    <text evidence="3">The sequence shown here is derived from an EMBL/GenBank/DDBJ whole genome shotgun (WGS) entry which is preliminary data.</text>
</comment>
<dbReference type="InterPro" id="IPR052698">
    <property type="entry name" value="MoCofactor_Util/Proc"/>
</dbReference>
<keyword evidence="4" id="KW-1185">Reference proteome</keyword>
<evidence type="ECO:0000259" key="2">
    <source>
        <dbReference type="Pfam" id="PF13478"/>
    </source>
</evidence>
<dbReference type="Gene3D" id="3.40.50.720">
    <property type="entry name" value="NAD(P)-binding Rossmann-like Domain"/>
    <property type="match status" value="1"/>
</dbReference>
<proteinExistence type="predicted"/>
<dbReference type="PANTHER" id="PTHR30388:SF4">
    <property type="entry name" value="MOLYBDENUM COFACTOR INSERTION CHAPERONE PAOD"/>
    <property type="match status" value="1"/>
</dbReference>
<protein>
    <submittedName>
        <fullName evidence="3">Xanthine dehydrogenase accessory factor</fullName>
    </submittedName>
</protein>
<dbReference type="Pfam" id="PF13478">
    <property type="entry name" value="XdhC_C"/>
    <property type="match status" value="1"/>
</dbReference>
<dbReference type="PANTHER" id="PTHR30388">
    <property type="entry name" value="ALDEHYDE OXIDOREDUCTASE MOLYBDENUM COFACTOR ASSEMBLY PROTEIN"/>
    <property type="match status" value="1"/>
</dbReference>
<dbReference type="Proteomes" id="UP000636579">
    <property type="component" value="Unassembled WGS sequence"/>
</dbReference>
<organism evidence="3 4">
    <name type="scientific">Nesterenkonia halotolerans</name>
    <dbReference type="NCBI Taxonomy" id="225325"/>
    <lineage>
        <taxon>Bacteria</taxon>
        <taxon>Bacillati</taxon>
        <taxon>Actinomycetota</taxon>
        <taxon>Actinomycetes</taxon>
        <taxon>Micrococcales</taxon>
        <taxon>Micrococcaceae</taxon>
        <taxon>Nesterenkonia</taxon>
    </lineage>
</organism>
<dbReference type="RefSeq" id="WP_192591237.1">
    <property type="nucleotide sequence ID" value="NZ_JADBEE010000001.1"/>
</dbReference>
<dbReference type="InterPro" id="IPR003777">
    <property type="entry name" value="XdhC_CoxI"/>
</dbReference>
<feature type="domain" description="XdhC- CoxI" evidence="1">
    <location>
        <begin position="12"/>
        <end position="77"/>
    </location>
</feature>
<dbReference type="InterPro" id="IPR027051">
    <property type="entry name" value="XdhC_Rossmann_dom"/>
</dbReference>
<accession>A0ABR9J674</accession>
<evidence type="ECO:0000313" key="3">
    <source>
        <dbReference type="EMBL" id="MBE1514493.1"/>
    </source>
</evidence>